<dbReference type="GO" id="GO:0030170">
    <property type="term" value="F:pyridoxal phosphate binding"/>
    <property type="evidence" value="ECO:0007669"/>
    <property type="project" value="InterPro"/>
</dbReference>
<evidence type="ECO:0000259" key="7">
    <source>
        <dbReference type="PROSITE" id="PS50949"/>
    </source>
</evidence>
<gene>
    <name evidence="8" type="ORF">RBB77_00310</name>
</gene>
<dbReference type="PANTHER" id="PTHR46577">
    <property type="entry name" value="HTH-TYPE TRANSCRIPTIONAL REGULATORY PROTEIN GABR"/>
    <property type="match status" value="1"/>
</dbReference>
<dbReference type="GO" id="GO:0003677">
    <property type="term" value="F:DNA binding"/>
    <property type="evidence" value="ECO:0007669"/>
    <property type="project" value="UniProtKB-KW"/>
</dbReference>
<dbReference type="SUPFAM" id="SSF46785">
    <property type="entry name" value="Winged helix' DNA-binding domain"/>
    <property type="match status" value="1"/>
</dbReference>
<dbReference type="InterPro" id="IPR000524">
    <property type="entry name" value="Tscrpt_reg_HTH_GntR"/>
</dbReference>
<dbReference type="InterPro" id="IPR015424">
    <property type="entry name" value="PyrdxlP-dep_Trfase"/>
</dbReference>
<dbReference type="Pfam" id="PF00155">
    <property type="entry name" value="Aminotran_1_2"/>
    <property type="match status" value="1"/>
</dbReference>
<dbReference type="PROSITE" id="PS50949">
    <property type="entry name" value="HTH_GNTR"/>
    <property type="match status" value="1"/>
</dbReference>
<dbReference type="PANTHER" id="PTHR46577:SF1">
    <property type="entry name" value="HTH-TYPE TRANSCRIPTIONAL REGULATORY PROTEIN GABR"/>
    <property type="match status" value="1"/>
</dbReference>
<dbReference type="AlphaFoldDB" id="A0AAU7ZQX0"/>
<keyword evidence="8" id="KW-0808">Transferase</keyword>
<dbReference type="SUPFAM" id="SSF53383">
    <property type="entry name" value="PLP-dependent transferases"/>
    <property type="match status" value="1"/>
</dbReference>
<reference evidence="8" key="2">
    <citation type="journal article" date="2024" name="Environ. Microbiol.">
        <title>Genome analysis and description of Tunturibacter gen. nov. expands the diversity of Terriglobia in tundra soils.</title>
        <authorList>
            <person name="Messyasz A."/>
            <person name="Mannisto M.K."/>
            <person name="Kerkhof L.J."/>
            <person name="Haggblom M.M."/>
        </authorList>
    </citation>
    <scope>NUCLEOTIDE SEQUENCE</scope>
    <source>
        <strain evidence="8">X5P6</strain>
    </source>
</reference>
<dbReference type="Gene3D" id="1.10.10.10">
    <property type="entry name" value="Winged helix-like DNA-binding domain superfamily/Winged helix DNA-binding domain"/>
    <property type="match status" value="1"/>
</dbReference>
<dbReference type="GO" id="GO:0003700">
    <property type="term" value="F:DNA-binding transcription factor activity"/>
    <property type="evidence" value="ECO:0007669"/>
    <property type="project" value="InterPro"/>
</dbReference>
<protein>
    <submittedName>
        <fullName evidence="8">PLP-dependent aminotransferase family protein</fullName>
    </submittedName>
</protein>
<dbReference type="InterPro" id="IPR036388">
    <property type="entry name" value="WH-like_DNA-bd_sf"/>
</dbReference>
<comment type="similarity">
    <text evidence="1">In the C-terminal section; belongs to the class-I pyridoxal-phosphate-dependent aminotransferase family.</text>
</comment>
<keyword evidence="4" id="KW-0238">DNA-binding</keyword>
<organism evidence="8">
    <name type="scientific">Tunturiibacter psychrotolerans</name>
    <dbReference type="NCBI Taxonomy" id="3069686"/>
    <lineage>
        <taxon>Bacteria</taxon>
        <taxon>Pseudomonadati</taxon>
        <taxon>Acidobacteriota</taxon>
        <taxon>Terriglobia</taxon>
        <taxon>Terriglobales</taxon>
        <taxon>Acidobacteriaceae</taxon>
        <taxon>Tunturiibacter</taxon>
    </lineage>
</organism>
<dbReference type="CDD" id="cd07377">
    <property type="entry name" value="WHTH_GntR"/>
    <property type="match status" value="1"/>
</dbReference>
<dbReference type="GO" id="GO:0008483">
    <property type="term" value="F:transaminase activity"/>
    <property type="evidence" value="ECO:0007669"/>
    <property type="project" value="UniProtKB-KW"/>
</dbReference>
<dbReference type="InterPro" id="IPR015421">
    <property type="entry name" value="PyrdxlP-dep_Trfase_major"/>
</dbReference>
<evidence type="ECO:0000256" key="4">
    <source>
        <dbReference type="ARBA" id="ARBA00023125"/>
    </source>
</evidence>
<dbReference type="KEGG" id="tpsc:RBB77_00310"/>
<keyword evidence="3" id="KW-0805">Transcription regulation</keyword>
<feature type="region of interest" description="Disordered" evidence="6">
    <location>
        <begin position="85"/>
        <end position="111"/>
    </location>
</feature>
<dbReference type="InterPro" id="IPR036390">
    <property type="entry name" value="WH_DNA-bd_sf"/>
</dbReference>
<evidence type="ECO:0000256" key="6">
    <source>
        <dbReference type="SAM" id="MobiDB-lite"/>
    </source>
</evidence>
<keyword evidence="2" id="KW-0663">Pyridoxal phosphate</keyword>
<dbReference type="EMBL" id="CP132942">
    <property type="protein sequence ID" value="XCB33356.1"/>
    <property type="molecule type" value="Genomic_DNA"/>
</dbReference>
<dbReference type="InterPro" id="IPR051446">
    <property type="entry name" value="HTH_trans_reg/aminotransferase"/>
</dbReference>
<evidence type="ECO:0000313" key="8">
    <source>
        <dbReference type="EMBL" id="XCB33356.1"/>
    </source>
</evidence>
<dbReference type="Pfam" id="PF00392">
    <property type="entry name" value="GntR"/>
    <property type="match status" value="1"/>
</dbReference>
<evidence type="ECO:0000256" key="3">
    <source>
        <dbReference type="ARBA" id="ARBA00023015"/>
    </source>
</evidence>
<name>A0AAU7ZQX0_9BACT</name>
<evidence type="ECO:0000256" key="2">
    <source>
        <dbReference type="ARBA" id="ARBA00022898"/>
    </source>
</evidence>
<reference evidence="8" key="1">
    <citation type="submission" date="2023-08" db="EMBL/GenBank/DDBJ databases">
        <authorList>
            <person name="Messyasz A."/>
            <person name="Mannisto M.K."/>
            <person name="Kerkhof L.J."/>
            <person name="Haggblom M."/>
        </authorList>
    </citation>
    <scope>NUCLEOTIDE SEQUENCE</scope>
    <source>
        <strain evidence="8">X5P6</strain>
    </source>
</reference>
<dbReference type="Gene3D" id="3.40.640.10">
    <property type="entry name" value="Type I PLP-dependent aspartate aminotransferase-like (Major domain)"/>
    <property type="match status" value="1"/>
</dbReference>
<dbReference type="CDD" id="cd00609">
    <property type="entry name" value="AAT_like"/>
    <property type="match status" value="1"/>
</dbReference>
<keyword evidence="8" id="KW-0032">Aminotransferase</keyword>
<proteinExistence type="inferred from homology"/>
<dbReference type="InterPro" id="IPR004839">
    <property type="entry name" value="Aminotransferase_I/II_large"/>
</dbReference>
<dbReference type="PRINTS" id="PR00035">
    <property type="entry name" value="HTHGNTR"/>
</dbReference>
<evidence type="ECO:0000256" key="1">
    <source>
        <dbReference type="ARBA" id="ARBA00005384"/>
    </source>
</evidence>
<dbReference type="SMART" id="SM00345">
    <property type="entry name" value="HTH_GNTR"/>
    <property type="match status" value="1"/>
</dbReference>
<dbReference type="RefSeq" id="WP_353064195.1">
    <property type="nucleotide sequence ID" value="NZ_CP132942.1"/>
</dbReference>
<accession>A0AAU7ZQX0</accession>
<sequence>MKFVPTSFFPPVALDLTKRIPMYRQLYEWFRDAIVSGQLRPGQRVPSTRALAAELNISRVPVLNAYEQLQAEGYLQTLVGSGTTISESVPDHATRPTTTARKSDVRPKSANRISRIGTEALSTPPQVWLDSLGPFRSSLPALEHFPNRIWSKLVSRHLSVPSRQLMAYGDPMGYMPFREAIAEYLGAARAVRCDPREVMVVTGSQQGLQLCAKVLFNPGDPIWMEDPGYPGAHQAFSSAGVRMIPIPVDHEGILVKEGLRRCPAANGAYLTPSHQYPTGSTMSASRRVEILQWAAKSGSWIIEDDYDSEFRFESRPIGALQGLDTRSSVIYLGTFSKVLFPALRLGYVVVPPRLVQAFSAVRDAADIFSSTLYQVVLTDFIREGHFARHLRRMRTLYMERRSVLVDAIHSQLGGMLEVIGAEAGMHLVALLPPGIDDRQVARQAAQDGISAMPLSMCQLTKQARGGLILGYGGTDTTEIQDGVRKLRASLDKLAK</sequence>
<feature type="domain" description="HTH gntR-type" evidence="7">
    <location>
        <begin position="20"/>
        <end position="88"/>
    </location>
</feature>
<evidence type="ECO:0000256" key="5">
    <source>
        <dbReference type="ARBA" id="ARBA00023163"/>
    </source>
</evidence>
<keyword evidence="5" id="KW-0804">Transcription</keyword>